<dbReference type="InParanoid" id="A0A0D0DAM3"/>
<dbReference type="OrthoDB" id="3200967at2759"/>
<evidence type="ECO:0000259" key="1">
    <source>
        <dbReference type="Pfam" id="PF18802"/>
    </source>
</evidence>
<accession>A0A0D0DAM3</accession>
<evidence type="ECO:0000313" key="2">
    <source>
        <dbReference type="EMBL" id="KIK77579.1"/>
    </source>
</evidence>
<name>A0A0D0DAM3_9AGAM</name>
<organism evidence="2 3">
    <name type="scientific">Paxillus rubicundulus Ve08.2h10</name>
    <dbReference type="NCBI Taxonomy" id="930991"/>
    <lineage>
        <taxon>Eukaryota</taxon>
        <taxon>Fungi</taxon>
        <taxon>Dikarya</taxon>
        <taxon>Basidiomycota</taxon>
        <taxon>Agaricomycotina</taxon>
        <taxon>Agaricomycetes</taxon>
        <taxon>Agaricomycetidae</taxon>
        <taxon>Boletales</taxon>
        <taxon>Paxilineae</taxon>
        <taxon>Paxillaceae</taxon>
        <taxon>Paxillus</taxon>
    </lineage>
</organism>
<feature type="domain" description="CxC1-like cysteine cluster associated with KDZ transposases" evidence="1">
    <location>
        <begin position="40"/>
        <end position="125"/>
    </location>
</feature>
<proteinExistence type="predicted"/>
<keyword evidence="3" id="KW-1185">Reference proteome</keyword>
<dbReference type="Pfam" id="PF18802">
    <property type="entry name" value="CxC1"/>
    <property type="match status" value="1"/>
</dbReference>
<sequence length="147" mass="16410">NQYCWWSQDIIPTLLQPYMQYMCVTGSLSTVENVVVPPCVHSCACRQLQVTCLYFDRLEIMTLSVCPCCPAPLQLVALGLFGCAPVSPSLAVDFCVLELVKALFVHMTPNLSGWTEALESFLNDQGYKLATKVGCFLVHYNNQTNFM</sequence>
<reference evidence="3" key="2">
    <citation type="submission" date="2015-01" db="EMBL/GenBank/DDBJ databases">
        <title>Evolutionary Origins and Diversification of the Mycorrhizal Mutualists.</title>
        <authorList>
            <consortium name="DOE Joint Genome Institute"/>
            <consortium name="Mycorrhizal Genomics Consortium"/>
            <person name="Kohler A."/>
            <person name="Kuo A."/>
            <person name="Nagy L.G."/>
            <person name="Floudas D."/>
            <person name="Copeland A."/>
            <person name="Barry K.W."/>
            <person name="Cichocki N."/>
            <person name="Veneault-Fourrey C."/>
            <person name="LaButti K."/>
            <person name="Lindquist E.A."/>
            <person name="Lipzen A."/>
            <person name="Lundell T."/>
            <person name="Morin E."/>
            <person name="Murat C."/>
            <person name="Riley R."/>
            <person name="Ohm R."/>
            <person name="Sun H."/>
            <person name="Tunlid A."/>
            <person name="Henrissat B."/>
            <person name="Grigoriev I.V."/>
            <person name="Hibbett D.S."/>
            <person name="Martin F."/>
        </authorList>
    </citation>
    <scope>NUCLEOTIDE SEQUENCE [LARGE SCALE GENOMIC DNA]</scope>
    <source>
        <strain evidence="3">Ve08.2h10</strain>
    </source>
</reference>
<feature type="non-terminal residue" evidence="2">
    <location>
        <position position="1"/>
    </location>
</feature>
<evidence type="ECO:0000313" key="3">
    <source>
        <dbReference type="Proteomes" id="UP000054538"/>
    </source>
</evidence>
<dbReference type="HOGENOM" id="CLU_004552_6_2_1"/>
<reference evidence="2 3" key="1">
    <citation type="submission" date="2014-04" db="EMBL/GenBank/DDBJ databases">
        <authorList>
            <consortium name="DOE Joint Genome Institute"/>
            <person name="Kuo A."/>
            <person name="Kohler A."/>
            <person name="Jargeat P."/>
            <person name="Nagy L.G."/>
            <person name="Floudas D."/>
            <person name="Copeland A."/>
            <person name="Barry K.W."/>
            <person name="Cichocki N."/>
            <person name="Veneault-Fourrey C."/>
            <person name="LaButti K."/>
            <person name="Lindquist E.A."/>
            <person name="Lipzen A."/>
            <person name="Lundell T."/>
            <person name="Morin E."/>
            <person name="Murat C."/>
            <person name="Sun H."/>
            <person name="Tunlid A."/>
            <person name="Henrissat B."/>
            <person name="Grigoriev I.V."/>
            <person name="Hibbett D.S."/>
            <person name="Martin F."/>
            <person name="Nordberg H.P."/>
            <person name="Cantor M.N."/>
            <person name="Hua S.X."/>
        </authorList>
    </citation>
    <scope>NUCLEOTIDE SEQUENCE [LARGE SCALE GENOMIC DNA]</scope>
    <source>
        <strain evidence="2 3">Ve08.2h10</strain>
    </source>
</reference>
<dbReference type="InterPro" id="IPR041320">
    <property type="entry name" value="CxC1"/>
</dbReference>
<dbReference type="STRING" id="930991.A0A0D0DAM3"/>
<protein>
    <recommendedName>
        <fullName evidence="1">CxC1-like cysteine cluster associated with KDZ transposases domain-containing protein</fullName>
    </recommendedName>
</protein>
<dbReference type="Proteomes" id="UP000054538">
    <property type="component" value="Unassembled WGS sequence"/>
</dbReference>
<dbReference type="AlphaFoldDB" id="A0A0D0DAM3"/>
<gene>
    <name evidence="2" type="ORF">PAXRUDRAFT_115173</name>
</gene>
<feature type="non-terminal residue" evidence="2">
    <location>
        <position position="147"/>
    </location>
</feature>
<dbReference type="EMBL" id="KN826925">
    <property type="protein sequence ID" value="KIK77579.1"/>
    <property type="molecule type" value="Genomic_DNA"/>
</dbReference>